<dbReference type="SUPFAM" id="SSF53649">
    <property type="entry name" value="Alkaline phosphatase-like"/>
    <property type="match status" value="1"/>
</dbReference>
<dbReference type="EMBL" id="JQZV01000013">
    <property type="protein sequence ID" value="KGN92007.1"/>
    <property type="molecule type" value="Genomic_DNA"/>
</dbReference>
<reference evidence="3 4" key="1">
    <citation type="submission" date="2014-08" db="EMBL/GenBank/DDBJ databases">
        <title>Porphyromonas canoris strain:OH2762 Genome sequencing.</title>
        <authorList>
            <person name="Wallis C."/>
            <person name="Deusch O."/>
            <person name="O'Flynn C."/>
            <person name="Davis I."/>
            <person name="Jospin G."/>
            <person name="Darling A.E."/>
            <person name="Coil D.A."/>
            <person name="Alexiev A."/>
            <person name="Horsfall A."/>
            <person name="Kirkwood N."/>
            <person name="Harris S."/>
            <person name="Eisen J.A."/>
        </authorList>
    </citation>
    <scope>NUCLEOTIDE SEQUENCE [LARGE SCALE GENOMIC DNA]</scope>
    <source>
        <strain evidence="4">COT-108 OH2762</strain>
    </source>
</reference>
<comment type="caution">
    <text evidence="3">The sequence shown here is derived from an EMBL/GenBank/DDBJ whole genome shotgun (WGS) entry which is preliminary data.</text>
</comment>
<evidence type="ECO:0000313" key="4">
    <source>
        <dbReference type="Proteomes" id="UP000030101"/>
    </source>
</evidence>
<dbReference type="InterPro" id="IPR017850">
    <property type="entry name" value="Alkaline_phosphatase_core_sf"/>
</dbReference>
<name>A0ABR4XK08_9PORP</name>
<accession>A0ABR4XK08</accession>
<dbReference type="PANTHER" id="PTHR11596">
    <property type="entry name" value="ALKALINE PHOSPHATASE"/>
    <property type="match status" value="1"/>
</dbReference>
<protein>
    <recommendedName>
        <fullName evidence="5">Alkaline phosphatase</fullName>
    </recommendedName>
</protein>
<evidence type="ECO:0000256" key="1">
    <source>
        <dbReference type="ARBA" id="ARBA00022553"/>
    </source>
</evidence>
<dbReference type="InterPro" id="IPR001952">
    <property type="entry name" value="Alkaline_phosphatase"/>
</dbReference>
<dbReference type="Proteomes" id="UP000030101">
    <property type="component" value="Unassembled WGS sequence"/>
</dbReference>
<dbReference type="CDD" id="cd16012">
    <property type="entry name" value="ALP"/>
    <property type="match status" value="1"/>
</dbReference>
<evidence type="ECO:0000256" key="2">
    <source>
        <dbReference type="RuleBase" id="RU003946"/>
    </source>
</evidence>
<proteinExistence type="inferred from homology"/>
<dbReference type="PANTHER" id="PTHR11596:SF5">
    <property type="entry name" value="ALKALINE PHOSPHATASE"/>
    <property type="match status" value="1"/>
</dbReference>
<dbReference type="Gene3D" id="1.10.60.40">
    <property type="match status" value="1"/>
</dbReference>
<gene>
    <name evidence="3" type="ORF">HQ43_08150</name>
</gene>
<dbReference type="Gene3D" id="3.40.720.10">
    <property type="entry name" value="Alkaline Phosphatase, subunit A"/>
    <property type="match status" value="1"/>
</dbReference>
<organism evidence="3 4">
    <name type="scientific">Porphyromonas canoris</name>
    <dbReference type="NCBI Taxonomy" id="36875"/>
    <lineage>
        <taxon>Bacteria</taxon>
        <taxon>Pseudomonadati</taxon>
        <taxon>Bacteroidota</taxon>
        <taxon>Bacteroidia</taxon>
        <taxon>Bacteroidales</taxon>
        <taxon>Porphyromonadaceae</taxon>
        <taxon>Porphyromonas</taxon>
    </lineage>
</organism>
<dbReference type="PRINTS" id="PR00113">
    <property type="entry name" value="ALKPHPHTASE"/>
</dbReference>
<keyword evidence="1" id="KW-0597">Phosphoprotein</keyword>
<comment type="similarity">
    <text evidence="2">Belongs to the alkaline phosphatase family.</text>
</comment>
<dbReference type="Pfam" id="PF00245">
    <property type="entry name" value="Alk_phosphatase"/>
    <property type="match status" value="1"/>
</dbReference>
<sequence length="533" mass="59060">MIADGTSLSAVSGARWYQRYMDAESKHLHLDPYMSGTIITFSSDAPIGDSAPTTSCYMTGMPSRAGYISTYPMSTPGADLVPVDTTRSLRPLMTLLEATRIKHNRKTGLVFTCEFPHATPADCAAHSYSRKRYDWIVPQMVHNRLDVVIGGGAGLLSEQHRKHLTESGVSVFLNDREGASKDTNPRMWQLYEKADVPYDIDRDPAEIPSLAEMTADALRRLSSGERSENGFFLMVEGSKVDWAAHANDPVALVTEFIAFDKAFAEALEFAKKDGNTVIIVTSDHGNSGFSLGRREVPYTTASGQHLFGALTAVRKTSEFIAEELNRHPYSEARAIVEKHAGFALTEEELALLADCKGYKNSPKPAEERSEEQIGDGGYKGTLPALINHFFHARIPLGFTTNGHTAEEVFLAVYTPEEVDKLVGVNQNTDLHRYMATLLGMGDELPAMSDRYFAPHDEVFKGMKFRLTSDEKGQATLTVKGKRGKTLEIEAYTNIATLKQGKKILSKREMPTVAVYVDKRDKLYLPADIRSWIE</sequence>
<evidence type="ECO:0000313" key="3">
    <source>
        <dbReference type="EMBL" id="KGN92007.1"/>
    </source>
</evidence>
<keyword evidence="4" id="KW-1185">Reference proteome</keyword>
<evidence type="ECO:0008006" key="5">
    <source>
        <dbReference type="Google" id="ProtNLM"/>
    </source>
</evidence>
<dbReference type="SMART" id="SM00098">
    <property type="entry name" value="alkPPc"/>
    <property type="match status" value="1"/>
</dbReference>